<dbReference type="EMBL" id="BBPI01000069">
    <property type="protein sequence ID" value="GAM01914.1"/>
    <property type="molecule type" value="Genomic_DNA"/>
</dbReference>
<protein>
    <submittedName>
        <fullName evidence="1">Uncharacterized protein</fullName>
    </submittedName>
</protein>
<proteinExistence type="predicted"/>
<evidence type="ECO:0000313" key="1">
    <source>
        <dbReference type="EMBL" id="GAM01914.1"/>
    </source>
</evidence>
<keyword evidence="2" id="KW-1185">Reference proteome</keyword>
<sequence length="68" mass="7873">MGRPPLPAPDDFADAFIQHGWEAKDILNMDTPRFKRSLTAFGDDLKRRRKNYVMGRRLSSLKVGQRQV</sequence>
<gene>
    <name evidence="1" type="ORF">SP5_069_01580</name>
</gene>
<dbReference type="RefSeq" id="WP_042489330.1">
    <property type="nucleotide sequence ID" value="NZ_BBPI01000069.1"/>
</dbReference>
<evidence type="ECO:0000313" key="2">
    <source>
        <dbReference type="Proteomes" id="UP000032305"/>
    </source>
</evidence>
<accession>A0A0A1WAF7</accession>
<dbReference type="AlphaFoldDB" id="A0A0A1WAF7"/>
<organism evidence="1 2">
    <name type="scientific">Sphingomonas parapaucimobilis NBRC 15100</name>
    <dbReference type="NCBI Taxonomy" id="1219049"/>
    <lineage>
        <taxon>Bacteria</taxon>
        <taxon>Pseudomonadati</taxon>
        <taxon>Pseudomonadota</taxon>
        <taxon>Alphaproteobacteria</taxon>
        <taxon>Sphingomonadales</taxon>
        <taxon>Sphingomonadaceae</taxon>
        <taxon>Sphingomonas</taxon>
    </lineage>
</organism>
<dbReference type="Proteomes" id="UP000032305">
    <property type="component" value="Unassembled WGS sequence"/>
</dbReference>
<comment type="caution">
    <text evidence="1">The sequence shown here is derived from an EMBL/GenBank/DDBJ whole genome shotgun (WGS) entry which is preliminary data.</text>
</comment>
<reference evidence="1 2" key="1">
    <citation type="submission" date="2014-11" db="EMBL/GenBank/DDBJ databases">
        <title>Whole genome shotgun sequence of Sphingomonas parapaucimobilis NBRC 15100.</title>
        <authorList>
            <person name="Katano-Makiyama Y."/>
            <person name="Hosoyama A."/>
            <person name="Hashimoto M."/>
            <person name="Hosoyama Y."/>
            <person name="Noguchi M."/>
            <person name="Numata M."/>
            <person name="Tsuchikane K."/>
            <person name="Hirakata S."/>
            <person name="Uohara A."/>
            <person name="Shimodaira J."/>
            <person name="Ohji S."/>
            <person name="Ichikawa N."/>
            <person name="Kimura A."/>
            <person name="Yamazoe A."/>
            <person name="Fujita N."/>
        </authorList>
    </citation>
    <scope>NUCLEOTIDE SEQUENCE [LARGE SCALE GENOMIC DNA]</scope>
    <source>
        <strain evidence="1 2">NBRC 15100</strain>
    </source>
</reference>
<name>A0A0A1WAF7_9SPHN</name>